<protein>
    <submittedName>
        <fullName evidence="11">Recoverin</fullName>
    </submittedName>
</protein>
<keyword evidence="2" id="KW-0716">Sensory transduction</keyword>
<evidence type="ECO:0000256" key="4">
    <source>
        <dbReference type="ARBA" id="ARBA00022723"/>
    </source>
</evidence>
<dbReference type="PROSITE" id="PS00018">
    <property type="entry name" value="EF_HAND_1"/>
    <property type="match status" value="2"/>
</dbReference>
<keyword evidence="6" id="KW-0106">Calcium</keyword>
<evidence type="ECO:0000256" key="7">
    <source>
        <dbReference type="ARBA" id="ARBA00023288"/>
    </source>
</evidence>
<sequence>MGNSKSGALSKEILEELQLNTKFTQEELCTWYQSFLKECPCGRITQQEFESIYSKFFPDSDPKAYAKHVFRSFDANSDGTLDFKEYVIALHMTTVGKTTQKLEWAFSLYDVDGNGSISKNEVHEIIMALFKMIRPEDVKLLPHDENTPEKRAEKIWRFFGKKEDDKLTEKEFIEGTLANKEILRLIQFEPQKVKEKKP</sequence>
<dbReference type="PANTHER" id="PTHR23055:SF20">
    <property type="entry name" value="RECOVERIN"/>
    <property type="match status" value="1"/>
</dbReference>
<accession>A0ABM0IWC1</accession>
<organism evidence="10 11">
    <name type="scientific">Echinops telfairi</name>
    <name type="common">Lesser hedgehog tenrec</name>
    <dbReference type="NCBI Taxonomy" id="9371"/>
    <lineage>
        <taxon>Eukaryota</taxon>
        <taxon>Metazoa</taxon>
        <taxon>Chordata</taxon>
        <taxon>Craniata</taxon>
        <taxon>Vertebrata</taxon>
        <taxon>Euteleostomi</taxon>
        <taxon>Mammalia</taxon>
        <taxon>Eutheria</taxon>
        <taxon>Afrotheria</taxon>
        <taxon>Tenrecidae</taxon>
        <taxon>Tenrecinae</taxon>
        <taxon>Echinops</taxon>
    </lineage>
</organism>
<feature type="domain" description="EF-hand" evidence="9">
    <location>
        <begin position="97"/>
        <end position="132"/>
    </location>
</feature>
<dbReference type="InterPro" id="IPR011992">
    <property type="entry name" value="EF-hand-dom_pair"/>
</dbReference>
<dbReference type="Gene3D" id="1.10.238.10">
    <property type="entry name" value="EF-hand"/>
    <property type="match status" value="2"/>
</dbReference>
<evidence type="ECO:0000256" key="6">
    <source>
        <dbReference type="ARBA" id="ARBA00022837"/>
    </source>
</evidence>
<keyword evidence="8" id="KW-0844">Vision</keyword>
<proteinExistence type="inferred from homology"/>
<reference evidence="11" key="1">
    <citation type="submission" date="2025-08" db="UniProtKB">
        <authorList>
            <consortium name="RefSeq"/>
        </authorList>
    </citation>
    <scope>IDENTIFICATION</scope>
</reference>
<dbReference type="SUPFAM" id="SSF47473">
    <property type="entry name" value="EF-hand"/>
    <property type="match status" value="1"/>
</dbReference>
<comment type="similarity">
    <text evidence="1">Belongs to the recoverin family.</text>
</comment>
<evidence type="ECO:0000259" key="9">
    <source>
        <dbReference type="PROSITE" id="PS50222"/>
    </source>
</evidence>
<dbReference type="SMART" id="SM00054">
    <property type="entry name" value="EFh"/>
    <property type="match status" value="2"/>
</dbReference>
<dbReference type="InterPro" id="IPR002048">
    <property type="entry name" value="EF_hand_dom"/>
</dbReference>
<name>A0ABM0IWC1_ECHTE</name>
<dbReference type="Pfam" id="PF13499">
    <property type="entry name" value="EF-hand_7"/>
    <property type="match status" value="1"/>
</dbReference>
<keyword evidence="7" id="KW-0449">Lipoprotein</keyword>
<keyword evidence="4" id="KW-0479">Metal-binding</keyword>
<evidence type="ECO:0000313" key="10">
    <source>
        <dbReference type="Proteomes" id="UP000694863"/>
    </source>
</evidence>
<dbReference type="GeneID" id="101648068"/>
<evidence type="ECO:0000256" key="2">
    <source>
        <dbReference type="ARBA" id="ARBA00022606"/>
    </source>
</evidence>
<dbReference type="InterPro" id="IPR018247">
    <property type="entry name" value="EF_Hand_1_Ca_BS"/>
</dbReference>
<dbReference type="RefSeq" id="XP_004709242.1">
    <property type="nucleotide sequence ID" value="XM_004709185.2"/>
</dbReference>
<dbReference type="PRINTS" id="PR00450">
    <property type="entry name" value="RECOVERIN"/>
</dbReference>
<dbReference type="Pfam" id="PF13202">
    <property type="entry name" value="EF-hand_5"/>
    <property type="match status" value="1"/>
</dbReference>
<keyword evidence="5" id="KW-0677">Repeat</keyword>
<evidence type="ECO:0000256" key="3">
    <source>
        <dbReference type="ARBA" id="ARBA00022707"/>
    </source>
</evidence>
<keyword evidence="10" id="KW-1185">Reference proteome</keyword>
<dbReference type="PANTHER" id="PTHR23055">
    <property type="entry name" value="CALCIUM BINDING PROTEINS"/>
    <property type="match status" value="1"/>
</dbReference>
<evidence type="ECO:0000256" key="8">
    <source>
        <dbReference type="ARBA" id="ARBA00023305"/>
    </source>
</evidence>
<keyword evidence="3" id="KW-0519">Myristate</keyword>
<feature type="domain" description="EF-hand" evidence="9">
    <location>
        <begin position="61"/>
        <end position="96"/>
    </location>
</feature>
<dbReference type="CDD" id="cd00051">
    <property type="entry name" value="EFh"/>
    <property type="match status" value="2"/>
</dbReference>
<evidence type="ECO:0000313" key="11">
    <source>
        <dbReference type="RefSeq" id="XP_004709242.1"/>
    </source>
</evidence>
<dbReference type="PROSITE" id="PS50222">
    <property type="entry name" value="EF_HAND_2"/>
    <property type="match status" value="2"/>
</dbReference>
<evidence type="ECO:0000256" key="1">
    <source>
        <dbReference type="ARBA" id="ARBA00006049"/>
    </source>
</evidence>
<evidence type="ECO:0000256" key="5">
    <source>
        <dbReference type="ARBA" id="ARBA00022737"/>
    </source>
</evidence>
<dbReference type="InterPro" id="IPR028846">
    <property type="entry name" value="Recoverin"/>
</dbReference>
<gene>
    <name evidence="11" type="primary">RCVRN</name>
</gene>
<dbReference type="Proteomes" id="UP000694863">
    <property type="component" value="Unplaced"/>
</dbReference>